<sequence>MKKGTVITLVVIVALVAAGGFWYQYNYGKTWYYGQVGKLERSEKQPGGNPTTYYYKINGWNKAGQYQQMEVGTVGGHKFVKGHYIKVGVSRAKSVVTYEGIQKNEVPKKALAHIEK</sequence>
<dbReference type="SUPFAM" id="SSF159121">
    <property type="entry name" value="BC4932-like"/>
    <property type="match status" value="1"/>
</dbReference>
<dbReference type="OrthoDB" id="2299005at2"/>
<comment type="caution">
    <text evidence="2">The sequence shown here is derived from an EMBL/GenBank/DDBJ whole genome shotgun (WGS) entry which is preliminary data.</text>
</comment>
<dbReference type="InterPro" id="IPR006542">
    <property type="entry name" value="DUF1093"/>
</dbReference>
<dbReference type="Gene3D" id="2.40.50.480">
    <property type="match status" value="1"/>
</dbReference>
<keyword evidence="1" id="KW-0812">Transmembrane</keyword>
<dbReference type="Proteomes" id="UP000321569">
    <property type="component" value="Unassembled WGS sequence"/>
</dbReference>
<evidence type="ECO:0000313" key="3">
    <source>
        <dbReference type="Proteomes" id="UP000321569"/>
    </source>
</evidence>
<dbReference type="RefSeq" id="WP_054749097.1">
    <property type="nucleotide sequence ID" value="NZ_BKAM01000116.1"/>
</dbReference>
<feature type="transmembrane region" description="Helical" evidence="1">
    <location>
        <begin position="6"/>
        <end position="25"/>
    </location>
</feature>
<gene>
    <name evidence="2" type="ORF">LRA02_25380</name>
</gene>
<evidence type="ECO:0008006" key="4">
    <source>
        <dbReference type="Google" id="ProtNLM"/>
    </source>
</evidence>
<organism evidence="2 3">
    <name type="scientific">Lentilactobacillus rapi</name>
    <dbReference type="NCBI Taxonomy" id="481723"/>
    <lineage>
        <taxon>Bacteria</taxon>
        <taxon>Bacillati</taxon>
        <taxon>Bacillota</taxon>
        <taxon>Bacilli</taxon>
        <taxon>Lactobacillales</taxon>
        <taxon>Lactobacillaceae</taxon>
        <taxon>Lentilactobacillus</taxon>
    </lineage>
</organism>
<dbReference type="STRING" id="1423795.FD12_GL000856"/>
<dbReference type="Pfam" id="PF06486">
    <property type="entry name" value="DUF1093"/>
    <property type="match status" value="1"/>
</dbReference>
<protein>
    <recommendedName>
        <fullName evidence="4">YxeA family protein</fullName>
    </recommendedName>
</protein>
<accession>A0A512PR42</accession>
<keyword evidence="1" id="KW-1133">Transmembrane helix</keyword>
<keyword evidence="1" id="KW-0472">Membrane</keyword>
<proteinExistence type="predicted"/>
<dbReference type="AlphaFoldDB" id="A0A512PR42"/>
<dbReference type="EMBL" id="BKAM01000116">
    <property type="protein sequence ID" value="GEP73670.1"/>
    <property type="molecule type" value="Genomic_DNA"/>
</dbReference>
<reference evidence="2 3" key="1">
    <citation type="submission" date="2019-07" db="EMBL/GenBank/DDBJ databases">
        <title>Whole genome shotgun sequence of Lactobacillus rapi NBRC 109618.</title>
        <authorList>
            <person name="Hosoyama A."/>
            <person name="Uohara A."/>
            <person name="Ohji S."/>
            <person name="Ichikawa N."/>
        </authorList>
    </citation>
    <scope>NUCLEOTIDE SEQUENCE [LARGE SCALE GENOMIC DNA]</scope>
    <source>
        <strain evidence="2 3">NBRC 109618</strain>
    </source>
</reference>
<name>A0A512PR42_9LACO</name>
<dbReference type="NCBIfam" id="TIGR01655">
    <property type="entry name" value="yxeA_fam"/>
    <property type="match status" value="1"/>
</dbReference>
<evidence type="ECO:0000256" key="1">
    <source>
        <dbReference type="SAM" id="Phobius"/>
    </source>
</evidence>
<evidence type="ECO:0000313" key="2">
    <source>
        <dbReference type="EMBL" id="GEP73670.1"/>
    </source>
</evidence>
<dbReference type="InterPro" id="IPR036166">
    <property type="entry name" value="YxeA-like_sf"/>
</dbReference>